<gene>
    <name evidence="4" type="ORF">OEIGOIKO_00521</name>
</gene>
<protein>
    <submittedName>
        <fullName evidence="4">Oxidoreductase</fullName>
    </submittedName>
</protein>
<dbReference type="FunFam" id="3.40.50.720:FF:000084">
    <property type="entry name" value="Short-chain dehydrogenase reductase"/>
    <property type="match status" value="1"/>
</dbReference>
<dbReference type="GeneID" id="95619592"/>
<comment type="similarity">
    <text evidence="1">Belongs to the short-chain dehydrogenases/reductases (SDR) family.</text>
</comment>
<dbReference type="GO" id="GO:0006633">
    <property type="term" value="P:fatty acid biosynthetic process"/>
    <property type="evidence" value="ECO:0007669"/>
    <property type="project" value="TreeGrafter"/>
</dbReference>
<dbReference type="InterPro" id="IPR020904">
    <property type="entry name" value="Sc_DH/Rdtase_CS"/>
</dbReference>
<accession>A0A7U9KQA4</accession>
<dbReference type="EMBL" id="BHZC01000001">
    <property type="protein sequence ID" value="GCD32803.1"/>
    <property type="molecule type" value="Genomic_DNA"/>
</dbReference>
<dbReference type="PANTHER" id="PTHR42760:SF133">
    <property type="entry name" value="3-OXOACYL-[ACYL-CARRIER-PROTEIN] REDUCTASE"/>
    <property type="match status" value="1"/>
</dbReference>
<dbReference type="Pfam" id="PF13561">
    <property type="entry name" value="adh_short_C2"/>
    <property type="match status" value="1"/>
</dbReference>
<dbReference type="SMART" id="SM00822">
    <property type="entry name" value="PKS_KR"/>
    <property type="match status" value="1"/>
</dbReference>
<dbReference type="GO" id="GO:0048038">
    <property type="term" value="F:quinone binding"/>
    <property type="evidence" value="ECO:0007669"/>
    <property type="project" value="TreeGrafter"/>
</dbReference>
<dbReference type="AlphaFoldDB" id="A0A7U9KQA4"/>
<reference evidence="4 5" key="1">
    <citation type="submission" date="2018-11" db="EMBL/GenBank/DDBJ databases">
        <title>Whole genome sequence of Streptomyces chrestomyceticus NBRC 13444(T).</title>
        <authorList>
            <person name="Komaki H."/>
            <person name="Tamura T."/>
        </authorList>
    </citation>
    <scope>NUCLEOTIDE SEQUENCE [LARGE SCALE GENOMIC DNA]</scope>
    <source>
        <strain evidence="4 5">NBRC 13444</strain>
    </source>
</reference>
<dbReference type="InterPro" id="IPR002347">
    <property type="entry name" value="SDR_fam"/>
</dbReference>
<evidence type="ECO:0000259" key="3">
    <source>
        <dbReference type="SMART" id="SM00822"/>
    </source>
</evidence>
<evidence type="ECO:0000313" key="5">
    <source>
        <dbReference type="Proteomes" id="UP000287830"/>
    </source>
</evidence>
<comment type="caution">
    <text evidence="4">The sequence shown here is derived from an EMBL/GenBank/DDBJ whole genome shotgun (WGS) entry which is preliminary data.</text>
</comment>
<evidence type="ECO:0000256" key="1">
    <source>
        <dbReference type="ARBA" id="ARBA00006484"/>
    </source>
</evidence>
<dbReference type="InterPro" id="IPR036291">
    <property type="entry name" value="NAD(P)-bd_dom_sf"/>
</dbReference>
<name>A0A7U9KQA4_9ACTN</name>
<proteinExistence type="inferred from homology"/>
<dbReference type="PANTHER" id="PTHR42760">
    <property type="entry name" value="SHORT-CHAIN DEHYDROGENASES/REDUCTASES FAMILY MEMBER"/>
    <property type="match status" value="1"/>
</dbReference>
<dbReference type="Proteomes" id="UP000287830">
    <property type="component" value="Unassembled WGS sequence"/>
</dbReference>
<dbReference type="SUPFAM" id="SSF51735">
    <property type="entry name" value="NAD(P)-binding Rossmann-fold domains"/>
    <property type="match status" value="1"/>
</dbReference>
<organism evidence="4 5">
    <name type="scientific">Streptomyces chrestomyceticus JCM 4735</name>
    <dbReference type="NCBI Taxonomy" id="1306181"/>
    <lineage>
        <taxon>Bacteria</taxon>
        <taxon>Bacillati</taxon>
        <taxon>Actinomycetota</taxon>
        <taxon>Actinomycetes</taxon>
        <taxon>Kitasatosporales</taxon>
        <taxon>Streptomycetaceae</taxon>
        <taxon>Streptomyces</taxon>
    </lineage>
</organism>
<evidence type="ECO:0000313" key="4">
    <source>
        <dbReference type="EMBL" id="GCD32803.1"/>
    </source>
</evidence>
<dbReference type="GO" id="GO:0016616">
    <property type="term" value="F:oxidoreductase activity, acting on the CH-OH group of donors, NAD or NADP as acceptor"/>
    <property type="evidence" value="ECO:0007669"/>
    <property type="project" value="TreeGrafter"/>
</dbReference>
<dbReference type="Gene3D" id="3.40.50.720">
    <property type="entry name" value="NAD(P)-binding Rossmann-like Domain"/>
    <property type="match status" value="1"/>
</dbReference>
<dbReference type="InterPro" id="IPR057326">
    <property type="entry name" value="KR_dom"/>
</dbReference>
<dbReference type="PRINTS" id="PR00081">
    <property type="entry name" value="GDHRDH"/>
</dbReference>
<dbReference type="RefSeq" id="WP_244954938.1">
    <property type="nucleotide sequence ID" value="NZ_BHZC01000001.1"/>
</dbReference>
<keyword evidence="2" id="KW-0560">Oxidoreductase</keyword>
<dbReference type="PROSITE" id="PS00061">
    <property type="entry name" value="ADH_SHORT"/>
    <property type="match status" value="1"/>
</dbReference>
<feature type="domain" description="Ketoreductase" evidence="3">
    <location>
        <begin position="12"/>
        <end position="191"/>
    </location>
</feature>
<evidence type="ECO:0000256" key="2">
    <source>
        <dbReference type="ARBA" id="ARBA00023002"/>
    </source>
</evidence>
<sequence>MSVLDRFRLDGRVAVITGASSGLGVAFATALAEAGADVALGARRAERLAAVRTAVEKLGRRAVTVRTDVAEPADCRALVDAAVHAFGRVDILVNNAGISSEHAATEETPEQFREVVDINLNGSYWMAQAAGAVMLPGSAIVNVSSILALVTGGLPQAAYSASKAGLLGLTRDLAQQWTPGKGIRVNALAPGLFTSEMTDGYAEGYVEAMMPRVLSGRIGQPEELAAALVFLVSDAASYITGTTLTVDGGRTSPSAMWRGRHRACRWAGQRPCRRADARQRP</sequence>
<dbReference type="PRINTS" id="PR00080">
    <property type="entry name" value="SDRFAMILY"/>
</dbReference>